<reference evidence="3" key="1">
    <citation type="journal article" date="2023" name="Mol. Phylogenet. Evol.">
        <title>Genome-scale phylogeny and comparative genomics of the fungal order Sordariales.</title>
        <authorList>
            <person name="Hensen N."/>
            <person name="Bonometti L."/>
            <person name="Westerberg I."/>
            <person name="Brannstrom I.O."/>
            <person name="Guillou S."/>
            <person name="Cros-Aarteil S."/>
            <person name="Calhoun S."/>
            <person name="Haridas S."/>
            <person name="Kuo A."/>
            <person name="Mondo S."/>
            <person name="Pangilinan J."/>
            <person name="Riley R."/>
            <person name="LaButti K."/>
            <person name="Andreopoulos B."/>
            <person name="Lipzen A."/>
            <person name="Chen C."/>
            <person name="Yan M."/>
            <person name="Daum C."/>
            <person name="Ng V."/>
            <person name="Clum A."/>
            <person name="Steindorff A."/>
            <person name="Ohm R.A."/>
            <person name="Martin F."/>
            <person name="Silar P."/>
            <person name="Natvig D.O."/>
            <person name="Lalanne C."/>
            <person name="Gautier V."/>
            <person name="Ament-Velasquez S.L."/>
            <person name="Kruys A."/>
            <person name="Hutchinson M.I."/>
            <person name="Powell A.J."/>
            <person name="Barry K."/>
            <person name="Miller A.N."/>
            <person name="Grigoriev I.V."/>
            <person name="Debuchy R."/>
            <person name="Gladieux P."/>
            <person name="Hiltunen Thoren M."/>
            <person name="Johannesson H."/>
        </authorList>
    </citation>
    <scope>NUCLEOTIDE SEQUENCE</scope>
    <source>
        <strain evidence="3">CBS 314.62</strain>
    </source>
</reference>
<feature type="compositionally biased region" description="Low complexity" evidence="1">
    <location>
        <begin position="235"/>
        <end position="248"/>
    </location>
</feature>
<evidence type="ECO:0000256" key="2">
    <source>
        <dbReference type="SAM" id="Phobius"/>
    </source>
</evidence>
<accession>A0AAE1C821</accession>
<dbReference type="Proteomes" id="UP001270362">
    <property type="component" value="Unassembled WGS sequence"/>
</dbReference>
<evidence type="ECO:0000313" key="3">
    <source>
        <dbReference type="EMBL" id="KAK3682309.1"/>
    </source>
</evidence>
<keyword evidence="4" id="KW-1185">Reference proteome</keyword>
<dbReference type="AlphaFoldDB" id="A0AAE1C821"/>
<comment type="caution">
    <text evidence="3">The sequence shown here is derived from an EMBL/GenBank/DDBJ whole genome shotgun (WGS) entry which is preliminary data.</text>
</comment>
<feature type="region of interest" description="Disordered" evidence="1">
    <location>
        <begin position="178"/>
        <end position="216"/>
    </location>
</feature>
<gene>
    <name evidence="3" type="ORF">B0T22DRAFT_494060</name>
</gene>
<keyword evidence="2" id="KW-0472">Membrane</keyword>
<reference evidence="3" key="2">
    <citation type="submission" date="2023-06" db="EMBL/GenBank/DDBJ databases">
        <authorList>
            <consortium name="Lawrence Berkeley National Laboratory"/>
            <person name="Haridas S."/>
            <person name="Hensen N."/>
            <person name="Bonometti L."/>
            <person name="Westerberg I."/>
            <person name="Brannstrom I.O."/>
            <person name="Guillou S."/>
            <person name="Cros-Aarteil S."/>
            <person name="Calhoun S."/>
            <person name="Kuo A."/>
            <person name="Mondo S."/>
            <person name="Pangilinan J."/>
            <person name="Riley R."/>
            <person name="Labutti K."/>
            <person name="Andreopoulos B."/>
            <person name="Lipzen A."/>
            <person name="Chen C."/>
            <person name="Yanf M."/>
            <person name="Daum C."/>
            <person name="Ng V."/>
            <person name="Clum A."/>
            <person name="Steindorff A."/>
            <person name="Ohm R."/>
            <person name="Martin F."/>
            <person name="Silar P."/>
            <person name="Natvig D."/>
            <person name="Lalanne C."/>
            <person name="Gautier V."/>
            <person name="Ament-Velasquez S.L."/>
            <person name="Kruys A."/>
            <person name="Hutchinson M.I."/>
            <person name="Powell A.J."/>
            <person name="Barry K."/>
            <person name="Miller A.N."/>
            <person name="Grigoriev I.V."/>
            <person name="Debuchy R."/>
            <person name="Gladieux P."/>
            <person name="Thoren M.H."/>
            <person name="Johannesson H."/>
        </authorList>
    </citation>
    <scope>NUCLEOTIDE SEQUENCE</scope>
    <source>
        <strain evidence="3">CBS 314.62</strain>
    </source>
</reference>
<feature type="compositionally biased region" description="Polar residues" evidence="1">
    <location>
        <begin position="190"/>
        <end position="206"/>
    </location>
</feature>
<sequence length="260" mass="28828">MSEGWTKNRVSEAIVHTAWVFCATLLYAIIGLYTLWFRHLRSRDDYWLQRINITGIASRVVLALFFILFALLWPVYFVCSLLWLIMYAVWFVAYVYCCRTRGAGPHPPPGRVLRAVKTVLEWEGGMPWPVGCREMMARADRRRRDRIDEMRARQRVVGLGMGGGGEDIELEDMPSGTTTQVVAGGGSEGDVQQQQNGGANTLFQQGPPTPPPRSSSVFAWTRLSTIEEADGLEGAGSSNQASTSTSTAIMPVNAAHLRST</sequence>
<feature type="transmembrane region" description="Helical" evidence="2">
    <location>
        <begin position="13"/>
        <end position="36"/>
    </location>
</feature>
<proteinExistence type="predicted"/>
<name>A0AAE1C821_9PEZI</name>
<dbReference type="EMBL" id="JAULSO010000005">
    <property type="protein sequence ID" value="KAK3682309.1"/>
    <property type="molecule type" value="Genomic_DNA"/>
</dbReference>
<organism evidence="3 4">
    <name type="scientific">Podospora appendiculata</name>
    <dbReference type="NCBI Taxonomy" id="314037"/>
    <lineage>
        <taxon>Eukaryota</taxon>
        <taxon>Fungi</taxon>
        <taxon>Dikarya</taxon>
        <taxon>Ascomycota</taxon>
        <taxon>Pezizomycotina</taxon>
        <taxon>Sordariomycetes</taxon>
        <taxon>Sordariomycetidae</taxon>
        <taxon>Sordariales</taxon>
        <taxon>Podosporaceae</taxon>
        <taxon>Podospora</taxon>
    </lineage>
</organism>
<keyword evidence="2" id="KW-1133">Transmembrane helix</keyword>
<feature type="region of interest" description="Disordered" evidence="1">
    <location>
        <begin position="228"/>
        <end position="248"/>
    </location>
</feature>
<evidence type="ECO:0000256" key="1">
    <source>
        <dbReference type="SAM" id="MobiDB-lite"/>
    </source>
</evidence>
<feature type="transmembrane region" description="Helical" evidence="2">
    <location>
        <begin position="81"/>
        <end position="97"/>
    </location>
</feature>
<evidence type="ECO:0000313" key="4">
    <source>
        <dbReference type="Proteomes" id="UP001270362"/>
    </source>
</evidence>
<protein>
    <submittedName>
        <fullName evidence="3">Uncharacterized protein</fullName>
    </submittedName>
</protein>
<keyword evidence="2" id="KW-0812">Transmembrane</keyword>
<feature type="transmembrane region" description="Helical" evidence="2">
    <location>
        <begin position="56"/>
        <end position="75"/>
    </location>
</feature>